<accession>A0A552WV12</accession>
<dbReference type="Pfam" id="PF00300">
    <property type="entry name" value="His_Phos_1"/>
    <property type="match status" value="1"/>
</dbReference>
<name>A0A552WV12_9MICO</name>
<evidence type="ECO:0000313" key="1">
    <source>
        <dbReference type="EMBL" id="TRW46680.1"/>
    </source>
</evidence>
<gene>
    <name evidence="1" type="ORF">FJ693_04080</name>
</gene>
<protein>
    <submittedName>
        <fullName evidence="1">Histidine phosphatase family protein</fullName>
    </submittedName>
</protein>
<dbReference type="SMART" id="SM00855">
    <property type="entry name" value="PGAM"/>
    <property type="match status" value="1"/>
</dbReference>
<dbReference type="InterPro" id="IPR013078">
    <property type="entry name" value="His_Pase_superF_clade-1"/>
</dbReference>
<evidence type="ECO:0000313" key="2">
    <source>
        <dbReference type="Proteomes" id="UP000318693"/>
    </source>
</evidence>
<dbReference type="CDD" id="cd07067">
    <property type="entry name" value="HP_PGM_like"/>
    <property type="match status" value="1"/>
</dbReference>
<dbReference type="Proteomes" id="UP000318693">
    <property type="component" value="Unassembled WGS sequence"/>
</dbReference>
<dbReference type="SUPFAM" id="SSF53254">
    <property type="entry name" value="Phosphoglycerate mutase-like"/>
    <property type="match status" value="1"/>
</dbReference>
<proteinExistence type="predicted"/>
<reference evidence="1 2" key="1">
    <citation type="submission" date="2019-07" db="EMBL/GenBank/DDBJ databases">
        <title>Georgenia wutianyii sp. nov. and Georgenia *** sp. nov. isolated from plateau pika (Ochotona curzoniae) in the Qinghai-Tibet plateau of China.</title>
        <authorList>
            <person name="Tian Z."/>
        </authorList>
    </citation>
    <scope>NUCLEOTIDE SEQUENCE [LARGE SCALE GENOMIC DNA]</scope>
    <source>
        <strain evidence="1 2">Z446</strain>
    </source>
</reference>
<keyword evidence="2" id="KW-1185">Reference proteome</keyword>
<dbReference type="AlphaFoldDB" id="A0A552WV12"/>
<dbReference type="EMBL" id="VJXR01000007">
    <property type="protein sequence ID" value="TRW46680.1"/>
    <property type="molecule type" value="Genomic_DNA"/>
</dbReference>
<dbReference type="RefSeq" id="WP_143417261.1">
    <property type="nucleotide sequence ID" value="NZ_VJXR01000007.1"/>
</dbReference>
<comment type="caution">
    <text evidence="1">The sequence shown here is derived from an EMBL/GenBank/DDBJ whole genome shotgun (WGS) entry which is preliminary data.</text>
</comment>
<sequence>MSEDNLVPVAQRLLLLRHGEIASHRGDVPLTAQGRAIATDVGRHLGATEPVIRVLTGDTRRARETAEAIADGARSAGATVSGPREAFALRNPDLYLAGERVNMVSSAAAFAAQVEGLDEDAAARAPFFAGFLTAADRIGWWLQQHDVPGDDAPTVARRVTHFAASLADLPRPGLTVAVTHSPVLRACAVGALGSDPGEPAWVAGLRMDVRADRTVVVTALPDAPAAHPAHAARSVEGTP</sequence>
<dbReference type="Gene3D" id="3.40.50.1240">
    <property type="entry name" value="Phosphoglycerate mutase-like"/>
    <property type="match status" value="1"/>
</dbReference>
<organism evidence="1 2">
    <name type="scientific">Georgenia yuyongxinii</name>
    <dbReference type="NCBI Taxonomy" id="2589797"/>
    <lineage>
        <taxon>Bacteria</taxon>
        <taxon>Bacillati</taxon>
        <taxon>Actinomycetota</taxon>
        <taxon>Actinomycetes</taxon>
        <taxon>Micrococcales</taxon>
        <taxon>Bogoriellaceae</taxon>
        <taxon>Georgenia</taxon>
    </lineage>
</organism>
<dbReference type="InterPro" id="IPR029033">
    <property type="entry name" value="His_PPase_superfam"/>
</dbReference>